<evidence type="ECO:0000259" key="7">
    <source>
        <dbReference type="PROSITE" id="PS51000"/>
    </source>
</evidence>
<evidence type="ECO:0000256" key="2">
    <source>
        <dbReference type="ARBA" id="ARBA00022491"/>
    </source>
</evidence>
<keyword evidence="9" id="KW-1185">Reference proteome</keyword>
<keyword evidence="5" id="KW-0804">Transcription</keyword>
<keyword evidence="2" id="KW-0678">Repressor</keyword>
<evidence type="ECO:0000256" key="4">
    <source>
        <dbReference type="ARBA" id="ARBA00023125"/>
    </source>
</evidence>
<dbReference type="PANTHER" id="PTHR30363:SF4">
    <property type="entry name" value="GLYCEROL-3-PHOSPHATE REGULON REPRESSOR"/>
    <property type="match status" value="1"/>
</dbReference>
<dbReference type="InterPro" id="IPR036388">
    <property type="entry name" value="WH-like_DNA-bd_sf"/>
</dbReference>
<dbReference type="InterPro" id="IPR018356">
    <property type="entry name" value="Tscrpt_reg_HTH_DeoR_CS"/>
</dbReference>
<gene>
    <name evidence="8" type="ORF">RV00_GL002676</name>
</gene>
<evidence type="ECO:0000313" key="8">
    <source>
        <dbReference type="EMBL" id="OJG35491.1"/>
    </source>
</evidence>
<dbReference type="Gene3D" id="1.10.10.10">
    <property type="entry name" value="Winged helix-like DNA-binding domain superfamily/Winged helix DNA-binding domain"/>
    <property type="match status" value="1"/>
</dbReference>
<evidence type="ECO:0000256" key="3">
    <source>
        <dbReference type="ARBA" id="ARBA00023015"/>
    </source>
</evidence>
<reference evidence="8 9" key="1">
    <citation type="submission" date="2014-12" db="EMBL/GenBank/DDBJ databases">
        <title>Draft genome sequences of 29 type strains of Enterococci.</title>
        <authorList>
            <person name="Zhong Z."/>
            <person name="Sun Z."/>
            <person name="Liu W."/>
            <person name="Zhang W."/>
            <person name="Zhang H."/>
        </authorList>
    </citation>
    <scope>NUCLEOTIDE SEQUENCE [LARGE SCALE GENOMIC DNA]</scope>
    <source>
        <strain evidence="8 9">DSM 22802</strain>
    </source>
</reference>
<dbReference type="PRINTS" id="PR00037">
    <property type="entry name" value="HTHLACR"/>
</dbReference>
<dbReference type="SMART" id="SM00420">
    <property type="entry name" value="HTH_DEOR"/>
    <property type="match status" value="1"/>
</dbReference>
<evidence type="ECO:0000256" key="1">
    <source>
        <dbReference type="ARBA" id="ARBA00021390"/>
    </source>
</evidence>
<dbReference type="PROSITE" id="PS00894">
    <property type="entry name" value="HTH_DEOR_1"/>
    <property type="match status" value="1"/>
</dbReference>
<evidence type="ECO:0000313" key="9">
    <source>
        <dbReference type="Proteomes" id="UP000183700"/>
    </source>
</evidence>
<dbReference type="Proteomes" id="UP000183700">
    <property type="component" value="Unassembled WGS sequence"/>
</dbReference>
<dbReference type="SMART" id="SM01134">
    <property type="entry name" value="DeoRC"/>
    <property type="match status" value="1"/>
</dbReference>
<dbReference type="STRING" id="319970.RV00_GL002676"/>
<dbReference type="GO" id="GO:0003700">
    <property type="term" value="F:DNA-binding transcription factor activity"/>
    <property type="evidence" value="ECO:0007669"/>
    <property type="project" value="InterPro"/>
</dbReference>
<dbReference type="GO" id="GO:0003677">
    <property type="term" value="F:DNA binding"/>
    <property type="evidence" value="ECO:0007669"/>
    <property type="project" value="UniProtKB-KW"/>
</dbReference>
<dbReference type="AlphaFoldDB" id="A0A1L8STV3"/>
<evidence type="ECO:0000256" key="6">
    <source>
        <dbReference type="ARBA" id="ARBA00024937"/>
    </source>
</evidence>
<protein>
    <recommendedName>
        <fullName evidence="1">Lactose phosphotransferase system repressor</fullName>
    </recommendedName>
</protein>
<evidence type="ECO:0000256" key="5">
    <source>
        <dbReference type="ARBA" id="ARBA00023163"/>
    </source>
</evidence>
<proteinExistence type="predicted"/>
<dbReference type="SUPFAM" id="SSF100950">
    <property type="entry name" value="NagB/RpiA/CoA transferase-like"/>
    <property type="match status" value="1"/>
</dbReference>
<keyword evidence="4" id="KW-0238">DNA-binding</keyword>
<dbReference type="InterPro" id="IPR050313">
    <property type="entry name" value="Carb_Metab_HTH_regulators"/>
</dbReference>
<feature type="domain" description="HTH deoR-type" evidence="7">
    <location>
        <begin position="9"/>
        <end position="64"/>
    </location>
</feature>
<comment type="function">
    <text evidence="6">Repressor of the lactose catabolism operon. Galactose-6-phosphate is the inducer.</text>
</comment>
<dbReference type="SUPFAM" id="SSF46785">
    <property type="entry name" value="Winged helix' DNA-binding domain"/>
    <property type="match status" value="1"/>
</dbReference>
<dbReference type="Pfam" id="PF08220">
    <property type="entry name" value="HTH_DeoR"/>
    <property type="match status" value="1"/>
</dbReference>
<keyword evidence="3" id="KW-0805">Transcription regulation</keyword>
<dbReference type="PANTHER" id="PTHR30363">
    <property type="entry name" value="HTH-TYPE TRANSCRIPTIONAL REGULATOR SRLR-RELATED"/>
    <property type="match status" value="1"/>
</dbReference>
<sequence length="256" mass="29558">MKRGDEMLKTDRFQAIMSLLEINGTIRVSDIMEKLSVSDMTVRRDLDELERQGLLERVHGGAKLNDFYRHEELSHTEKQILLQEEKQRIVEKASELIHDGDTIFLGPGTTMELLAKIIRGEGLRIVTNCWPVFEELNKHKDDRKIYLLGGEMRETTQCFVGEITNKSLQDMNFHKAFFSCNALNEQKIMTSTFEEGQTQQIALNNSIERFLLIDSSKIGKKDFSVYYNLADVTAVITDKDEAGHYEKIEKEEKYVV</sequence>
<dbReference type="Pfam" id="PF00455">
    <property type="entry name" value="DeoRC"/>
    <property type="match status" value="1"/>
</dbReference>
<dbReference type="InterPro" id="IPR036390">
    <property type="entry name" value="WH_DNA-bd_sf"/>
</dbReference>
<dbReference type="EMBL" id="JXKM01000006">
    <property type="protein sequence ID" value="OJG35491.1"/>
    <property type="molecule type" value="Genomic_DNA"/>
</dbReference>
<name>A0A1L8STV3_9ENTE</name>
<organism evidence="8 9">
    <name type="scientific">Enterococcus devriesei</name>
    <dbReference type="NCBI Taxonomy" id="319970"/>
    <lineage>
        <taxon>Bacteria</taxon>
        <taxon>Bacillati</taxon>
        <taxon>Bacillota</taxon>
        <taxon>Bacilli</taxon>
        <taxon>Lactobacillales</taxon>
        <taxon>Enterococcaceae</taxon>
        <taxon>Enterococcus</taxon>
    </lineage>
</organism>
<dbReference type="Gene3D" id="3.40.50.1360">
    <property type="match status" value="1"/>
</dbReference>
<dbReference type="PROSITE" id="PS51000">
    <property type="entry name" value="HTH_DEOR_2"/>
    <property type="match status" value="1"/>
</dbReference>
<dbReference type="InterPro" id="IPR014036">
    <property type="entry name" value="DeoR-like_C"/>
</dbReference>
<dbReference type="InterPro" id="IPR001034">
    <property type="entry name" value="DeoR_HTH"/>
</dbReference>
<accession>A0A1L8STV3</accession>
<dbReference type="InterPro" id="IPR037171">
    <property type="entry name" value="NagB/RpiA_transferase-like"/>
</dbReference>
<comment type="caution">
    <text evidence="8">The sequence shown here is derived from an EMBL/GenBank/DDBJ whole genome shotgun (WGS) entry which is preliminary data.</text>
</comment>